<protein>
    <submittedName>
        <fullName evidence="2">Predicted protein</fullName>
    </submittedName>
</protein>
<keyword evidence="3" id="KW-1185">Reference proteome</keyword>
<reference evidence="3" key="1">
    <citation type="journal article" date="2010" name="Genome Res.">
        <title>Population genomic sequencing of Coccidioides fungi reveals recent hybridization and transposon control.</title>
        <authorList>
            <person name="Neafsey D.E."/>
            <person name="Barker B.M."/>
            <person name="Sharpton T.J."/>
            <person name="Stajich J.E."/>
            <person name="Park D.J."/>
            <person name="Whiston E."/>
            <person name="Hung C.-Y."/>
            <person name="McMahan C."/>
            <person name="White J."/>
            <person name="Sykes S."/>
            <person name="Heiman D."/>
            <person name="Young S."/>
            <person name="Zeng Q."/>
            <person name="Abouelleil A."/>
            <person name="Aftuck L."/>
            <person name="Bessette D."/>
            <person name="Brown A."/>
            <person name="FitzGerald M."/>
            <person name="Lui A."/>
            <person name="Macdonald J.P."/>
            <person name="Priest M."/>
            <person name="Orbach M.J."/>
            <person name="Galgiani J.N."/>
            <person name="Kirkland T.N."/>
            <person name="Cole G.T."/>
            <person name="Birren B.W."/>
            <person name="Henn M.R."/>
            <person name="Taylor J.W."/>
            <person name="Rounsley S.D."/>
        </authorList>
    </citation>
    <scope>NUCLEOTIDE SEQUENCE [LARGE SCALE GENOMIC DNA]</scope>
    <source>
        <strain evidence="3">RMSCC 757 / Silveira</strain>
    </source>
</reference>
<gene>
    <name evidence="2" type="ORF">CPSG_02959</name>
</gene>
<accession>E9CYT9</accession>
<evidence type="ECO:0000256" key="1">
    <source>
        <dbReference type="SAM" id="MobiDB-lite"/>
    </source>
</evidence>
<name>E9CYT9_COCPS</name>
<dbReference type="Proteomes" id="UP000002497">
    <property type="component" value="Unassembled WGS sequence"/>
</dbReference>
<dbReference type="VEuPathDB" id="FungiDB:CPSG_02959"/>
<organism evidence="3">
    <name type="scientific">Coccidioides posadasii (strain RMSCC 757 / Silveira)</name>
    <name type="common">Valley fever fungus</name>
    <dbReference type="NCBI Taxonomy" id="443226"/>
    <lineage>
        <taxon>Eukaryota</taxon>
        <taxon>Fungi</taxon>
        <taxon>Dikarya</taxon>
        <taxon>Ascomycota</taxon>
        <taxon>Pezizomycotina</taxon>
        <taxon>Eurotiomycetes</taxon>
        <taxon>Eurotiomycetidae</taxon>
        <taxon>Onygenales</taxon>
        <taxon>Onygenaceae</taxon>
        <taxon>Coccidioides</taxon>
    </lineage>
</organism>
<sequence>MRDLVDLEVAYRRTVHIHQVTYRGRDAMTGCLATSCYEIIHHWCLAFYPVINNAVTDYGAAAATEAMIEATTLNGIARQAFRAGNGSGSSPGQAVAKTKGPPGADLLAESRPCQNINRTPANIIN</sequence>
<dbReference type="AlphaFoldDB" id="E9CYT9"/>
<feature type="region of interest" description="Disordered" evidence="1">
    <location>
        <begin position="84"/>
        <end position="109"/>
    </location>
</feature>
<evidence type="ECO:0000313" key="2">
    <source>
        <dbReference type="EMBL" id="EFW21116.1"/>
    </source>
</evidence>
<reference evidence="3" key="2">
    <citation type="submission" date="2010-03" db="EMBL/GenBank/DDBJ databases">
        <title>The genome sequence of Coccidioides posadasii strain Silveira.</title>
        <authorList>
            <consortium name="The Broad Institute Genome Sequencing Center for Infectious Disease"/>
            <person name="Neafsey D."/>
            <person name="Orbach M."/>
            <person name="Henn M.R."/>
            <person name="Cole G.T."/>
            <person name="Galgiani J."/>
            <person name="Gardner M.J."/>
            <person name="Kirkland T.N."/>
            <person name="Taylor J.W."/>
            <person name="Young S.K."/>
            <person name="Zeng Q."/>
            <person name="Koehrsen M."/>
            <person name="Alvarado L."/>
            <person name="Berlin A."/>
            <person name="Borenstein D."/>
            <person name="Chapman S.B."/>
            <person name="Chen Z."/>
            <person name="Engels R."/>
            <person name="Freedman E."/>
            <person name="Gellesch M."/>
            <person name="Goldberg J."/>
            <person name="Griggs A."/>
            <person name="Gujja S."/>
            <person name="Heilman E."/>
            <person name="Heiman D."/>
            <person name="Howarth C."/>
            <person name="Jen D."/>
            <person name="Larson L."/>
            <person name="Mehta T."/>
            <person name="Neiman D."/>
            <person name="Park D."/>
            <person name="Pearson M."/>
            <person name="Richards J."/>
            <person name="Roberts A."/>
            <person name="Saif S."/>
            <person name="Shea T."/>
            <person name="Shenoy N."/>
            <person name="Sisk P."/>
            <person name="Stolte C."/>
            <person name="Sykes S."/>
            <person name="Walk T."/>
            <person name="White J."/>
            <person name="Yandava C."/>
            <person name="Haas B."/>
            <person name="Nusbaum C."/>
            <person name="Birren B."/>
        </authorList>
    </citation>
    <scope>NUCLEOTIDE SEQUENCE [LARGE SCALE GENOMIC DNA]</scope>
    <source>
        <strain evidence="3">RMSCC 757 / Silveira</strain>
    </source>
</reference>
<evidence type="ECO:0000313" key="3">
    <source>
        <dbReference type="Proteomes" id="UP000002497"/>
    </source>
</evidence>
<proteinExistence type="predicted"/>
<dbReference type="EMBL" id="GL636488">
    <property type="protein sequence ID" value="EFW21116.1"/>
    <property type="molecule type" value="Genomic_DNA"/>
</dbReference>
<dbReference type="HOGENOM" id="CLU_1992424_0_0_1"/>